<keyword evidence="1" id="KW-0614">Plasmid</keyword>
<proteinExistence type="predicted"/>
<sequence length="433" mass="50606">MTPSKLSQQEFDERENLTINDFAELAQNGAIFSQIEKLWEELLDSPIEDTIHSPEFRKQGINQLIKQVELEASDRKEKTDLLNRLIFLKNNSEKLIKILDPSKKHIEKIRHSGHFIDQKLKYEYPKQNQLNLFEQIESKHLKTKIEKYEFEVKSVGVRLTPPEDKLLNTLQKLLHQKSQNYEPDNGDYYKGNMPVDLVPFGKEKKESPRLRIKPGELYRAYIDRSHYSGDEVKFVRETLMNLSAKKFLLKFDRKRKVEQNGKTQILTDRIEEFQSLIQVIKFTEGMDEKQLKKANAGDESFFDAQGELIIGFNPILVDQINSKYIEYPSDINKKMILAAGGHRYVTEAMNLLRDYMLRELASKRFEIEINKDRLPHLLKLDNYLAARQKKRAEKKVEDAIQTIKNLGLITSVKVIEGSNGQLKYVFSLNPNFQ</sequence>
<name>F8L308_SIMNZ</name>
<reference evidence="1 2" key="2">
    <citation type="journal article" date="2011" name="Mol. Biol. Evol.">
        <title>Unity in variety--the pan-genome of the Chlamydiae.</title>
        <authorList>
            <person name="Collingro A."/>
            <person name="Tischler P."/>
            <person name="Weinmaier T."/>
            <person name="Penz T."/>
            <person name="Heinz E."/>
            <person name="Brunham R.C."/>
            <person name="Read T.D."/>
            <person name="Bavoil P.M."/>
            <person name="Sachse K."/>
            <person name="Kahane S."/>
            <person name="Friedman M.G."/>
            <person name="Rattei T."/>
            <person name="Myers G.S."/>
            <person name="Horn M."/>
        </authorList>
    </citation>
    <scope>NUCLEOTIDE SEQUENCE [LARGE SCALE GENOMIC DNA]</scope>
    <source>
        <strain evidence="2">ATCC VR-1471 / Z</strain>
        <plasmid evidence="1 2">pSn</plasmid>
    </source>
</reference>
<protein>
    <submittedName>
        <fullName evidence="1">Chlamydia virulence plasmid protein pGP2-D</fullName>
    </submittedName>
</protein>
<keyword evidence="2" id="KW-1185">Reference proteome</keyword>
<dbReference type="HOGENOM" id="CLU_632970_0_0_0"/>
<reference key="1">
    <citation type="journal article" date="2011" name="Mol. Biol. Evol.">
        <title>Unity in variety -- the pan-genome of the Chlamydiae.</title>
        <authorList>
            <person name="Collingro A."/>
            <person name="Tischler P."/>
            <person name="Weinmaier T."/>
            <person name="Penz T."/>
            <person name="Heinz E."/>
            <person name="Brunham R.C."/>
            <person name="Read T.D."/>
            <person name="Bavoil P.M."/>
            <person name="Sachse K."/>
            <person name="Kahane S."/>
            <person name="Friedman M.G."/>
            <person name="Rattei T."/>
            <person name="Myers G.S.A."/>
            <person name="Horn M."/>
        </authorList>
    </citation>
    <scope>NUCLEOTIDE SEQUENCE</scope>
    <source>
        <strain>Z</strain>
    </source>
</reference>
<geneLocation type="plasmid" evidence="1 2">
    <name>pSn</name>
</geneLocation>
<dbReference type="EMBL" id="FR872581">
    <property type="protein sequence ID" value="CCB87854.1"/>
    <property type="molecule type" value="Genomic_DNA"/>
</dbReference>
<dbReference type="Proteomes" id="UP000000496">
    <property type="component" value="Plasmid pSn"/>
</dbReference>
<dbReference type="RefSeq" id="WP_013935088.1">
    <property type="nucleotide sequence ID" value="NC_015710.1"/>
</dbReference>
<dbReference type="eggNOG" id="ENOG502ZS0C">
    <property type="taxonomic scope" value="Bacteria"/>
</dbReference>
<evidence type="ECO:0000313" key="2">
    <source>
        <dbReference type="Proteomes" id="UP000000496"/>
    </source>
</evidence>
<gene>
    <name evidence="1" type="ordered locus">SNE_B24950</name>
</gene>
<dbReference type="OrthoDB" id="1515077at2"/>
<dbReference type="AlphaFoldDB" id="F8L308"/>
<dbReference type="KEGG" id="sng:SNE_B24950"/>
<evidence type="ECO:0000313" key="1">
    <source>
        <dbReference type="EMBL" id="CCB87854.1"/>
    </source>
</evidence>
<organism evidence="1 2">
    <name type="scientific">Simkania negevensis (strain ATCC VR-1471 / DSM 27360 / Z)</name>
    <dbReference type="NCBI Taxonomy" id="331113"/>
    <lineage>
        <taxon>Bacteria</taxon>
        <taxon>Pseudomonadati</taxon>
        <taxon>Chlamydiota</taxon>
        <taxon>Chlamydiia</taxon>
        <taxon>Parachlamydiales</taxon>
        <taxon>Simkaniaceae</taxon>
        <taxon>Simkania</taxon>
    </lineage>
</organism>
<accession>F8L308</accession>